<gene>
    <name evidence="1" type="ORF">BD410DRAFT_645379</name>
</gene>
<evidence type="ECO:0000313" key="2">
    <source>
        <dbReference type="Proteomes" id="UP000294933"/>
    </source>
</evidence>
<dbReference type="Proteomes" id="UP000294933">
    <property type="component" value="Unassembled WGS sequence"/>
</dbReference>
<dbReference type="EMBL" id="ML170250">
    <property type="protein sequence ID" value="TDL16137.1"/>
    <property type="molecule type" value="Genomic_DNA"/>
</dbReference>
<protein>
    <submittedName>
        <fullName evidence="1">Uncharacterized protein</fullName>
    </submittedName>
</protein>
<dbReference type="VEuPathDB" id="FungiDB:BD410DRAFT_645379"/>
<dbReference type="AlphaFoldDB" id="A0A4Y7PL77"/>
<organism evidence="1 2">
    <name type="scientific">Rickenella mellea</name>
    <dbReference type="NCBI Taxonomy" id="50990"/>
    <lineage>
        <taxon>Eukaryota</taxon>
        <taxon>Fungi</taxon>
        <taxon>Dikarya</taxon>
        <taxon>Basidiomycota</taxon>
        <taxon>Agaricomycotina</taxon>
        <taxon>Agaricomycetes</taxon>
        <taxon>Hymenochaetales</taxon>
        <taxon>Rickenellaceae</taxon>
        <taxon>Rickenella</taxon>
    </lineage>
</organism>
<evidence type="ECO:0000313" key="1">
    <source>
        <dbReference type="EMBL" id="TDL16137.1"/>
    </source>
</evidence>
<name>A0A4Y7PL77_9AGAM</name>
<reference evidence="1 2" key="1">
    <citation type="submission" date="2018-06" db="EMBL/GenBank/DDBJ databases">
        <title>A transcriptomic atlas of mushroom development highlights an independent origin of complex multicellularity.</title>
        <authorList>
            <consortium name="DOE Joint Genome Institute"/>
            <person name="Krizsan K."/>
            <person name="Almasi E."/>
            <person name="Merenyi Z."/>
            <person name="Sahu N."/>
            <person name="Viragh M."/>
            <person name="Koszo T."/>
            <person name="Mondo S."/>
            <person name="Kiss B."/>
            <person name="Balint B."/>
            <person name="Kues U."/>
            <person name="Barry K."/>
            <person name="Hegedus J.C."/>
            <person name="Henrissat B."/>
            <person name="Johnson J."/>
            <person name="Lipzen A."/>
            <person name="Ohm R."/>
            <person name="Nagy I."/>
            <person name="Pangilinan J."/>
            <person name="Yan J."/>
            <person name="Xiong Y."/>
            <person name="Grigoriev I.V."/>
            <person name="Hibbett D.S."/>
            <person name="Nagy L.G."/>
        </authorList>
    </citation>
    <scope>NUCLEOTIDE SEQUENCE [LARGE SCALE GENOMIC DNA]</scope>
    <source>
        <strain evidence="1 2">SZMC22713</strain>
    </source>
</reference>
<sequence length="151" mass="17217">MLTDKCFRMQSSPKGLLDGQLSALFSIYTMVLYGVRSLPLSHNSRRHLHMRFTCGVHVYWGDLLQVSGCVAIPIEKYIVIINELALFVPEIARRSNVPTQYHYASNWDSDLPVESVEFQDASAVAIRKMIHCRTHECIRCGEFPITTKLDT</sequence>
<accession>A0A4Y7PL77</accession>
<proteinExistence type="predicted"/>
<keyword evidence="2" id="KW-1185">Reference proteome</keyword>